<reference evidence="1" key="1">
    <citation type="submission" date="2023-03" db="EMBL/GenBank/DDBJ databases">
        <title>Massive genome expansion in bonnet fungi (Mycena s.s.) driven by repeated elements and novel gene families across ecological guilds.</title>
        <authorList>
            <consortium name="Lawrence Berkeley National Laboratory"/>
            <person name="Harder C.B."/>
            <person name="Miyauchi S."/>
            <person name="Viragh M."/>
            <person name="Kuo A."/>
            <person name="Thoen E."/>
            <person name="Andreopoulos B."/>
            <person name="Lu D."/>
            <person name="Skrede I."/>
            <person name="Drula E."/>
            <person name="Henrissat B."/>
            <person name="Morin E."/>
            <person name="Kohler A."/>
            <person name="Barry K."/>
            <person name="LaButti K."/>
            <person name="Morin E."/>
            <person name="Salamov A."/>
            <person name="Lipzen A."/>
            <person name="Mereny Z."/>
            <person name="Hegedus B."/>
            <person name="Baldrian P."/>
            <person name="Stursova M."/>
            <person name="Weitz H."/>
            <person name="Taylor A."/>
            <person name="Grigoriev I.V."/>
            <person name="Nagy L.G."/>
            <person name="Martin F."/>
            <person name="Kauserud H."/>
        </authorList>
    </citation>
    <scope>NUCLEOTIDE SEQUENCE</scope>
    <source>
        <strain evidence="1">9144</strain>
    </source>
</reference>
<gene>
    <name evidence="1" type="ORF">GGX14DRAFT_417842</name>
</gene>
<comment type="caution">
    <text evidence="1">The sequence shown here is derived from an EMBL/GenBank/DDBJ whole genome shotgun (WGS) entry which is preliminary data.</text>
</comment>
<evidence type="ECO:0000313" key="2">
    <source>
        <dbReference type="Proteomes" id="UP001219525"/>
    </source>
</evidence>
<protein>
    <submittedName>
        <fullName evidence="1">Uncharacterized protein</fullName>
    </submittedName>
</protein>
<name>A0AAD6YRB6_9AGAR</name>
<proteinExistence type="predicted"/>
<dbReference type="AlphaFoldDB" id="A0AAD6YRB6"/>
<evidence type="ECO:0000313" key="1">
    <source>
        <dbReference type="EMBL" id="KAJ7226998.1"/>
    </source>
</evidence>
<dbReference type="Proteomes" id="UP001219525">
    <property type="component" value="Unassembled WGS sequence"/>
</dbReference>
<keyword evidence="2" id="KW-1185">Reference proteome</keyword>
<accession>A0AAD6YRB6</accession>
<organism evidence="1 2">
    <name type="scientific">Mycena pura</name>
    <dbReference type="NCBI Taxonomy" id="153505"/>
    <lineage>
        <taxon>Eukaryota</taxon>
        <taxon>Fungi</taxon>
        <taxon>Dikarya</taxon>
        <taxon>Basidiomycota</taxon>
        <taxon>Agaricomycotina</taxon>
        <taxon>Agaricomycetes</taxon>
        <taxon>Agaricomycetidae</taxon>
        <taxon>Agaricales</taxon>
        <taxon>Marasmiineae</taxon>
        <taxon>Mycenaceae</taxon>
        <taxon>Mycena</taxon>
    </lineage>
</organism>
<dbReference type="EMBL" id="JARJCW010000003">
    <property type="protein sequence ID" value="KAJ7226998.1"/>
    <property type="molecule type" value="Genomic_DNA"/>
</dbReference>
<sequence length="220" mass="24191">MDAYKKLEDTQNALAAAFDKQYPHTRHMAGSLVEGMFFSGISAHDPFNRIDAEAAFGVTPDEVIKSIQVRGNGGDFVLADHEASEREHRPLRLRFYTTVPTGVEAILITESTVYVIQTTVDRGIHAGVMPTVLLVLDRLQACGIAVDDPALELVYCLLGVKECRIRELVAEACTKVEVLRNGDPQAELAAIPEETRVRLGRLQVQGVIWDTIYNTLALAS</sequence>